<name>A0A1W1HDA7_9BACT</name>
<accession>A0A1W1HDA7</accession>
<dbReference type="EMBL" id="FWEV01000144">
    <property type="protein sequence ID" value="SLM30477.1"/>
    <property type="molecule type" value="Genomic_DNA"/>
</dbReference>
<evidence type="ECO:0000313" key="2">
    <source>
        <dbReference type="EMBL" id="SLM30477.1"/>
    </source>
</evidence>
<reference evidence="2 3" key="1">
    <citation type="submission" date="2017-03" db="EMBL/GenBank/DDBJ databases">
        <authorList>
            <person name="Afonso C.L."/>
            <person name="Miller P.J."/>
            <person name="Scott M.A."/>
            <person name="Spackman E."/>
            <person name="Goraichik I."/>
            <person name="Dimitrov K.M."/>
            <person name="Suarez D.L."/>
            <person name="Swayne D.E."/>
        </authorList>
    </citation>
    <scope>NUCLEOTIDE SEQUENCE [LARGE SCALE GENOMIC DNA]</scope>
    <source>
        <strain evidence="2">PRJEB14757</strain>
    </source>
</reference>
<gene>
    <name evidence="2" type="ORF">MTBBW1_2280019</name>
</gene>
<feature type="transmembrane region" description="Helical" evidence="1">
    <location>
        <begin position="28"/>
        <end position="45"/>
    </location>
</feature>
<dbReference type="Proteomes" id="UP000191931">
    <property type="component" value="Unassembled WGS sequence"/>
</dbReference>
<keyword evidence="1" id="KW-1133">Transmembrane helix</keyword>
<protein>
    <submittedName>
        <fullName evidence="2">Uncharacterized protein</fullName>
    </submittedName>
</protein>
<dbReference type="STRING" id="1246637.MTBBW1_2280019"/>
<dbReference type="RefSeq" id="WP_080808519.1">
    <property type="nucleotide sequence ID" value="NZ_LT828561.1"/>
</dbReference>
<feature type="transmembrane region" description="Helical" evidence="1">
    <location>
        <begin position="52"/>
        <end position="74"/>
    </location>
</feature>
<dbReference type="OrthoDB" id="5415029at2"/>
<evidence type="ECO:0000313" key="3">
    <source>
        <dbReference type="Proteomes" id="UP000191931"/>
    </source>
</evidence>
<dbReference type="AlphaFoldDB" id="A0A1W1HDA7"/>
<proteinExistence type="predicted"/>
<keyword evidence="3" id="KW-1185">Reference proteome</keyword>
<evidence type="ECO:0000256" key="1">
    <source>
        <dbReference type="SAM" id="Phobius"/>
    </source>
</evidence>
<sequence length="275" mass="32106">MFFIYFPCALIVAIVVYFDSIKYKMPVWWAPLVFFAPAATPIYLIKTRRKKSVIPIAVCLLISVVVLAGEGFLFSKAKDKAELASHSPAAREIIKFTDRIKDVVNTLNYYTIKLEEVSGVGASTANINETLDFVTDMKALLREHENLINGFTMTVNDYRNLLIAEKLGWLLNIEGYYTETVVVKYLKSFDAYLESFESLLKYTGEYFDEIQMKSLKHRKNYDGYYMNYARALDRHSRIDVGRMKYQYNFLKHYPDLEPYLPKVLDSRFFKIWVKK</sequence>
<organism evidence="2 3">
    <name type="scientific">Desulfamplus magnetovallimortis</name>
    <dbReference type="NCBI Taxonomy" id="1246637"/>
    <lineage>
        <taxon>Bacteria</taxon>
        <taxon>Pseudomonadati</taxon>
        <taxon>Thermodesulfobacteriota</taxon>
        <taxon>Desulfobacteria</taxon>
        <taxon>Desulfobacterales</taxon>
        <taxon>Desulfobacteraceae</taxon>
        <taxon>Desulfamplus</taxon>
    </lineage>
</organism>
<keyword evidence="1" id="KW-0812">Transmembrane</keyword>
<keyword evidence="1" id="KW-0472">Membrane</keyword>